<name>A0A368TQN0_9GAMM</name>
<keyword evidence="2" id="KW-1185">Reference proteome</keyword>
<accession>A0A368TQN0</accession>
<dbReference type="Proteomes" id="UP000252405">
    <property type="component" value="Unassembled WGS sequence"/>
</dbReference>
<organism evidence="1 2">
    <name type="scientific">Billgrantia montanilacus</name>
    <dbReference type="NCBI Taxonomy" id="2282305"/>
    <lineage>
        <taxon>Bacteria</taxon>
        <taxon>Pseudomonadati</taxon>
        <taxon>Pseudomonadota</taxon>
        <taxon>Gammaproteobacteria</taxon>
        <taxon>Oceanospirillales</taxon>
        <taxon>Halomonadaceae</taxon>
        <taxon>Billgrantia</taxon>
    </lineage>
</organism>
<dbReference type="EMBL" id="QPII01000019">
    <property type="protein sequence ID" value="RCV86921.1"/>
    <property type="molecule type" value="Genomic_DNA"/>
</dbReference>
<proteinExistence type="predicted"/>
<evidence type="ECO:0000313" key="2">
    <source>
        <dbReference type="Proteomes" id="UP000252405"/>
    </source>
</evidence>
<dbReference type="PROSITE" id="PS51257">
    <property type="entry name" value="PROKAR_LIPOPROTEIN"/>
    <property type="match status" value="1"/>
</dbReference>
<dbReference type="OrthoDB" id="6073639at2"/>
<dbReference type="SUPFAM" id="SSF82185">
    <property type="entry name" value="Histone H3 K4-specific methyltransferase SET7/9 N-terminal domain"/>
    <property type="match status" value="2"/>
</dbReference>
<dbReference type="Gene3D" id="2.20.110.10">
    <property type="entry name" value="Histone H3 K4-specific methyltransferase SET7/9 N-terminal domain"/>
    <property type="match status" value="2"/>
</dbReference>
<evidence type="ECO:0000313" key="1">
    <source>
        <dbReference type="EMBL" id="RCV86921.1"/>
    </source>
</evidence>
<protein>
    <submittedName>
        <fullName evidence="1">Toxin-antitoxin system YwqK family antitoxin</fullName>
    </submittedName>
</protein>
<sequence length="395" mass="44730">MKGIRFAFFLPFAAVVFLLSGCTQEEISYRQLETYNGLSYKYQENDPFSGIVTDYPMNFLGVMTVGSCRLEMEKGMPSGSFDCSNNAGERVASGNTLAGQLDGVLKVWNPSNDQLISQSEYRNGKKDGEFTEFNPVNGQLIKMTNYTNGQLDGEYKEWLSDGDVLTDLVFENGKKTGFQGSYDFGHVHLLVHYLNGERHGEYINYNPDGSINKITNYANGRQHGDVISYNEFGESHVSAKYIEGKQTYEHSVAYNSDGSVYRQVTRVLAGEPDPSNYFQDFVKDGVEERFYRNGDLEFRVNWDKGVVIDAVRVIRTHPDMEFLSEVNGVSKGGHIYKEGPEKHYFNADNYYALIDWSAGDIVKCEIYRDGIKLDDSCNPAMTNIDSNFYPFGYNY</sequence>
<dbReference type="AlphaFoldDB" id="A0A368TQN0"/>
<comment type="caution">
    <text evidence="1">The sequence shown here is derived from an EMBL/GenBank/DDBJ whole genome shotgun (WGS) entry which is preliminary data.</text>
</comment>
<gene>
    <name evidence="1" type="ORF">DU505_19020</name>
</gene>
<reference evidence="1 2" key="1">
    <citation type="submission" date="2018-07" db="EMBL/GenBank/DDBJ databases">
        <title>Halomonas montanilacus sp. nov., isolated from Lake Pengyan on Tibetan Plateau.</title>
        <authorList>
            <person name="Lu H."/>
            <person name="Xing P."/>
            <person name="Wu Q."/>
        </authorList>
    </citation>
    <scope>NUCLEOTIDE SEQUENCE [LARGE SCALE GENOMIC DNA]</scope>
    <source>
        <strain evidence="1 2">PYC7W</strain>
    </source>
</reference>
<dbReference type="RefSeq" id="WP_114480547.1">
    <property type="nucleotide sequence ID" value="NZ_QPII01000019.1"/>
</dbReference>